<keyword evidence="2" id="KW-1185">Reference proteome</keyword>
<evidence type="ECO:0000313" key="2">
    <source>
        <dbReference type="Proteomes" id="UP000481417"/>
    </source>
</evidence>
<sequence length="85" mass="9314">MRRVGFSIDGHGPFEGIMKFATPGEILVEFIAIPARAEDFAGARTIRVTPEDEDPFEAPVVRVTTYGGQYDDAAGTMTGYVVFQR</sequence>
<accession>A0A6L6HQD6</accession>
<proteinExistence type="predicted"/>
<organism evidence="1 2">
    <name type="scientific">Paracoccus lichenicola</name>
    <dbReference type="NCBI Taxonomy" id="2665644"/>
    <lineage>
        <taxon>Bacteria</taxon>
        <taxon>Pseudomonadati</taxon>
        <taxon>Pseudomonadota</taxon>
        <taxon>Alphaproteobacteria</taxon>
        <taxon>Rhodobacterales</taxon>
        <taxon>Paracoccaceae</taxon>
        <taxon>Paracoccus</taxon>
    </lineage>
</organism>
<dbReference type="AlphaFoldDB" id="A0A6L6HQD6"/>
<dbReference type="EMBL" id="WMBT01000004">
    <property type="protein sequence ID" value="MTE00592.1"/>
    <property type="molecule type" value="Genomic_DNA"/>
</dbReference>
<protein>
    <submittedName>
        <fullName evidence="1">Uncharacterized protein</fullName>
    </submittedName>
</protein>
<evidence type="ECO:0000313" key="1">
    <source>
        <dbReference type="EMBL" id="MTE00592.1"/>
    </source>
</evidence>
<dbReference type="Proteomes" id="UP000481417">
    <property type="component" value="Unassembled WGS sequence"/>
</dbReference>
<dbReference type="RefSeq" id="WP_154764654.1">
    <property type="nucleotide sequence ID" value="NZ_WMBT01000004.1"/>
</dbReference>
<comment type="caution">
    <text evidence="1">The sequence shown here is derived from an EMBL/GenBank/DDBJ whole genome shotgun (WGS) entry which is preliminary data.</text>
</comment>
<gene>
    <name evidence="1" type="ORF">GIY56_09860</name>
</gene>
<name>A0A6L6HQD6_9RHOB</name>
<reference evidence="1 2" key="1">
    <citation type="submission" date="2019-11" db="EMBL/GenBank/DDBJ databases">
        <authorList>
            <person name="Lang L."/>
        </authorList>
    </citation>
    <scope>NUCLEOTIDE SEQUENCE [LARGE SCALE GENOMIC DNA]</scope>
    <source>
        <strain evidence="1 2">YIM 132242</strain>
    </source>
</reference>